<organism evidence="2 3">
    <name type="scientific">Hermetia illucens</name>
    <name type="common">Black soldier fly</name>
    <dbReference type="NCBI Taxonomy" id="343691"/>
    <lineage>
        <taxon>Eukaryota</taxon>
        <taxon>Metazoa</taxon>
        <taxon>Ecdysozoa</taxon>
        <taxon>Arthropoda</taxon>
        <taxon>Hexapoda</taxon>
        <taxon>Insecta</taxon>
        <taxon>Pterygota</taxon>
        <taxon>Neoptera</taxon>
        <taxon>Endopterygota</taxon>
        <taxon>Diptera</taxon>
        <taxon>Brachycera</taxon>
        <taxon>Stratiomyomorpha</taxon>
        <taxon>Stratiomyidae</taxon>
        <taxon>Hermetiinae</taxon>
        <taxon>Hermetia</taxon>
    </lineage>
</organism>
<evidence type="ECO:0000313" key="2">
    <source>
        <dbReference type="EMBL" id="CAD7081319.1"/>
    </source>
</evidence>
<name>A0A7R8UIL1_HERIL</name>
<feature type="chain" id="PRO_5031008123" description="Kazal-like domain-containing protein" evidence="1">
    <location>
        <begin position="16"/>
        <end position="71"/>
    </location>
</feature>
<dbReference type="InParanoid" id="A0A7R8UIL1"/>
<dbReference type="EMBL" id="LR899010">
    <property type="protein sequence ID" value="CAD7081319.1"/>
    <property type="molecule type" value="Genomic_DNA"/>
</dbReference>
<dbReference type="Proteomes" id="UP000594454">
    <property type="component" value="Chromosome 2"/>
</dbReference>
<dbReference type="SUPFAM" id="SSF100895">
    <property type="entry name" value="Kazal-type serine protease inhibitors"/>
    <property type="match status" value="1"/>
</dbReference>
<keyword evidence="1" id="KW-0732">Signal</keyword>
<evidence type="ECO:0000256" key="1">
    <source>
        <dbReference type="SAM" id="SignalP"/>
    </source>
</evidence>
<dbReference type="AlphaFoldDB" id="A0A7R8UIL1"/>
<evidence type="ECO:0000313" key="3">
    <source>
        <dbReference type="Proteomes" id="UP000594454"/>
    </source>
</evidence>
<proteinExistence type="predicted"/>
<dbReference type="InterPro" id="IPR036058">
    <property type="entry name" value="Kazal_dom_sf"/>
</dbReference>
<feature type="signal peptide" evidence="1">
    <location>
        <begin position="1"/>
        <end position="15"/>
    </location>
</feature>
<gene>
    <name evidence="2" type="ORF">HERILL_LOCUS4434</name>
</gene>
<reference evidence="2 3" key="1">
    <citation type="submission" date="2020-11" db="EMBL/GenBank/DDBJ databases">
        <authorList>
            <person name="Wallbank WR R."/>
            <person name="Pardo Diaz C."/>
            <person name="Kozak K."/>
            <person name="Martin S."/>
            <person name="Jiggins C."/>
            <person name="Moest M."/>
            <person name="Warren A I."/>
            <person name="Generalovic N T."/>
            <person name="Byers J.R.P. K."/>
            <person name="Montejo-Kovacevich G."/>
            <person name="Yen C E."/>
        </authorList>
    </citation>
    <scope>NUCLEOTIDE SEQUENCE [LARGE SCALE GENOMIC DNA]</scope>
</reference>
<keyword evidence="3" id="KW-1185">Reference proteome</keyword>
<evidence type="ECO:0008006" key="4">
    <source>
        <dbReference type="Google" id="ProtNLM"/>
    </source>
</evidence>
<protein>
    <recommendedName>
        <fullName evidence="4">Kazal-like domain-containing protein</fullName>
    </recommendedName>
</protein>
<accession>A0A7R8UIL1</accession>
<sequence>MIRLLLVILIVRGEAAPSECQQSCNFGHYEPVCCLQGNHKMTFTSKCLADMLIYNNDNFLTILHDGPCVSD</sequence>
<dbReference type="Gene3D" id="3.30.60.30">
    <property type="match status" value="1"/>
</dbReference>